<proteinExistence type="predicted"/>
<name>A0A3A9JB48_AERVE</name>
<comment type="caution">
    <text evidence="2">The sequence shown here is derived from an EMBL/GenBank/DDBJ whole genome shotgun (WGS) entry which is preliminary data.</text>
</comment>
<protein>
    <submittedName>
        <fullName evidence="2">Uncharacterized protein</fullName>
    </submittedName>
</protein>
<organism evidence="2 3">
    <name type="scientific">Aeromonas veronii</name>
    <dbReference type="NCBI Taxonomy" id="654"/>
    <lineage>
        <taxon>Bacteria</taxon>
        <taxon>Pseudomonadati</taxon>
        <taxon>Pseudomonadota</taxon>
        <taxon>Gammaproteobacteria</taxon>
        <taxon>Aeromonadales</taxon>
        <taxon>Aeromonadaceae</taxon>
        <taxon>Aeromonas</taxon>
    </lineage>
</organism>
<sequence>MKVQKMKSPPDVAVYEAKLVAEITAWNALEQIDRAALSMCRKELKAMLAASHRRSVACHALAQKCRIYRNFISCAEWNSYQAAHKLANLDCDEPLPF</sequence>
<accession>A0A3A9JB48</accession>
<dbReference type="EMBL" id="RAWX01000009">
    <property type="protein sequence ID" value="RKJ83793.1"/>
    <property type="molecule type" value="Genomic_DNA"/>
</dbReference>
<evidence type="ECO:0000313" key="3">
    <source>
        <dbReference type="Proteomes" id="UP000281725"/>
    </source>
</evidence>
<evidence type="ECO:0000313" key="1">
    <source>
        <dbReference type="EMBL" id="RKJ83793.1"/>
    </source>
</evidence>
<evidence type="ECO:0000313" key="2">
    <source>
        <dbReference type="EMBL" id="RKJ92167.1"/>
    </source>
</evidence>
<dbReference type="EMBL" id="RAWX01000001">
    <property type="protein sequence ID" value="RKJ92167.1"/>
    <property type="molecule type" value="Genomic_DNA"/>
</dbReference>
<gene>
    <name evidence="2" type="ORF">D6R50_06340</name>
    <name evidence="1" type="ORF">D6R50_24125</name>
</gene>
<dbReference type="Proteomes" id="UP000281725">
    <property type="component" value="Unassembled WGS sequence"/>
</dbReference>
<dbReference type="AlphaFoldDB" id="A0A3A9JB48"/>
<reference evidence="2 3" key="1">
    <citation type="submission" date="2018-09" db="EMBL/GenBank/DDBJ databases">
        <title>Genome sequencing of Aeromonas veronii MS-17-88.</title>
        <authorList>
            <person name="Tekedar H.C."/>
            <person name="Arick M.A."/>
            <person name="Hsu C.-Y."/>
            <person name="Thrash A."/>
            <person name="Karsi A."/>
            <person name="Lawrence M.L."/>
            <person name="Abdelhamed H."/>
        </authorList>
    </citation>
    <scope>NUCLEOTIDE SEQUENCE [LARGE SCALE GENOMIC DNA]</scope>
    <source>
        <strain evidence="2 3">MS 17-88</strain>
    </source>
</reference>